<organism evidence="2 3">
    <name type="scientific">Sorghum bicolor</name>
    <name type="common">Sorghum</name>
    <name type="synonym">Sorghum vulgare</name>
    <dbReference type="NCBI Taxonomy" id="4558"/>
    <lineage>
        <taxon>Eukaryota</taxon>
        <taxon>Viridiplantae</taxon>
        <taxon>Streptophyta</taxon>
        <taxon>Embryophyta</taxon>
        <taxon>Tracheophyta</taxon>
        <taxon>Spermatophyta</taxon>
        <taxon>Magnoliopsida</taxon>
        <taxon>Liliopsida</taxon>
        <taxon>Poales</taxon>
        <taxon>Poaceae</taxon>
        <taxon>PACMAD clade</taxon>
        <taxon>Panicoideae</taxon>
        <taxon>Andropogonodae</taxon>
        <taxon>Andropogoneae</taxon>
        <taxon>Sorghinae</taxon>
        <taxon>Sorghum</taxon>
    </lineage>
</organism>
<dbReference type="Proteomes" id="UP000000768">
    <property type="component" value="Chromosome 3"/>
</dbReference>
<feature type="compositionally biased region" description="Low complexity" evidence="1">
    <location>
        <begin position="33"/>
        <end position="48"/>
    </location>
</feature>
<name>A0A1W0VW49_SORBI</name>
<evidence type="ECO:0000313" key="2">
    <source>
        <dbReference type="EMBL" id="OQU86368.1"/>
    </source>
</evidence>
<proteinExistence type="predicted"/>
<reference evidence="2 3" key="1">
    <citation type="journal article" date="2009" name="Nature">
        <title>The Sorghum bicolor genome and the diversification of grasses.</title>
        <authorList>
            <person name="Paterson A.H."/>
            <person name="Bowers J.E."/>
            <person name="Bruggmann R."/>
            <person name="Dubchak I."/>
            <person name="Grimwood J."/>
            <person name="Gundlach H."/>
            <person name="Haberer G."/>
            <person name="Hellsten U."/>
            <person name="Mitros T."/>
            <person name="Poliakov A."/>
            <person name="Schmutz J."/>
            <person name="Spannagl M."/>
            <person name="Tang H."/>
            <person name="Wang X."/>
            <person name="Wicker T."/>
            <person name="Bharti A.K."/>
            <person name="Chapman J."/>
            <person name="Feltus F.A."/>
            <person name="Gowik U."/>
            <person name="Grigoriev I.V."/>
            <person name="Lyons E."/>
            <person name="Maher C.A."/>
            <person name="Martis M."/>
            <person name="Narechania A."/>
            <person name="Otillar R.P."/>
            <person name="Penning B.W."/>
            <person name="Salamov A.A."/>
            <person name="Wang Y."/>
            <person name="Zhang L."/>
            <person name="Carpita N.C."/>
            <person name="Freeling M."/>
            <person name="Gingle A.R."/>
            <person name="Hash C.T."/>
            <person name="Keller B."/>
            <person name="Klein P."/>
            <person name="Kresovich S."/>
            <person name="McCann M.C."/>
            <person name="Ming R."/>
            <person name="Peterson D.G."/>
            <person name="Mehboob-ur-Rahman"/>
            <person name="Ware D."/>
            <person name="Westhoff P."/>
            <person name="Mayer K.F."/>
            <person name="Messing J."/>
            <person name="Rokhsar D.S."/>
        </authorList>
    </citation>
    <scope>NUCLEOTIDE SEQUENCE [LARGE SCALE GENOMIC DNA]</scope>
    <source>
        <strain evidence="3">cv. BTx623</strain>
    </source>
</reference>
<feature type="compositionally biased region" description="Basic residues" evidence="1">
    <location>
        <begin position="49"/>
        <end position="67"/>
    </location>
</feature>
<protein>
    <submittedName>
        <fullName evidence="2">Uncharacterized protein</fullName>
    </submittedName>
</protein>
<feature type="region of interest" description="Disordered" evidence="1">
    <location>
        <begin position="20"/>
        <end position="84"/>
    </location>
</feature>
<dbReference type="Gramene" id="OQU86368">
    <property type="protein sequence ID" value="OQU86368"/>
    <property type="gene ID" value="SORBI_3003G079466"/>
</dbReference>
<evidence type="ECO:0000313" key="3">
    <source>
        <dbReference type="Proteomes" id="UP000000768"/>
    </source>
</evidence>
<keyword evidence="3" id="KW-1185">Reference proteome</keyword>
<sequence>MRGTGQPVASVWTLSLATTTVRTRGGACRRRGTSAPATRGRRGSPPGRRSARTAAPRRRRRRRRRKAAGPAEARTGRRWSGCRMSSARSLSRQQQLLLLSPRGLLGMLGWRGAVAGHARPWRRSSGNDGWWCLAMARKKVSVYFGQEQGPFDLFELGVEIKFLFLGPFGVHRVRVNLI</sequence>
<gene>
    <name evidence="2" type="ORF">SORBI_3003G079466</name>
</gene>
<dbReference type="AlphaFoldDB" id="A0A1W0VW49"/>
<dbReference type="EMBL" id="CM000762">
    <property type="protein sequence ID" value="OQU86368.1"/>
    <property type="molecule type" value="Genomic_DNA"/>
</dbReference>
<evidence type="ECO:0000256" key="1">
    <source>
        <dbReference type="SAM" id="MobiDB-lite"/>
    </source>
</evidence>
<dbReference type="InParanoid" id="A0A1W0VW49"/>
<reference evidence="3" key="2">
    <citation type="journal article" date="2018" name="Plant J.">
        <title>The Sorghum bicolor reference genome: improved assembly, gene annotations, a transcriptome atlas, and signatures of genome organization.</title>
        <authorList>
            <person name="McCormick R.F."/>
            <person name="Truong S.K."/>
            <person name="Sreedasyam A."/>
            <person name="Jenkins J."/>
            <person name="Shu S."/>
            <person name="Sims D."/>
            <person name="Kennedy M."/>
            <person name="Amirebrahimi M."/>
            <person name="Weers B.D."/>
            <person name="McKinley B."/>
            <person name="Mattison A."/>
            <person name="Morishige D.T."/>
            <person name="Grimwood J."/>
            <person name="Schmutz J."/>
            <person name="Mullet J.E."/>
        </authorList>
    </citation>
    <scope>NUCLEOTIDE SEQUENCE [LARGE SCALE GENOMIC DNA]</scope>
    <source>
        <strain evidence="3">cv. BTx623</strain>
    </source>
</reference>
<accession>A0A1W0VW49</accession>